<dbReference type="InterPro" id="IPR005467">
    <property type="entry name" value="His_kinase_dom"/>
</dbReference>
<dbReference type="GO" id="GO:0016036">
    <property type="term" value="P:cellular response to phosphate starvation"/>
    <property type="evidence" value="ECO:0007669"/>
    <property type="project" value="TreeGrafter"/>
</dbReference>
<evidence type="ECO:0000313" key="8">
    <source>
        <dbReference type="EMBL" id="CEF54533.1"/>
    </source>
</evidence>
<reference evidence="9 11" key="3">
    <citation type="journal article" date="2020" name="Int. J. Syst. Evol. Microbiol.">
        <title>Novel acetic acid bacteria from cider fermentations: Acetobacter conturbans sp. nov. and Acetobacter fallax sp. nov.</title>
        <authorList>
            <person name="Sombolestani A.S."/>
            <person name="Cleenwerck I."/>
            <person name="Cnockaert M."/>
            <person name="Borremans W."/>
            <person name="Wieme A.D."/>
            <person name="De Vuyst L."/>
            <person name="Vandamme P."/>
        </authorList>
    </citation>
    <scope>NUCLEOTIDE SEQUENCE [LARGE SCALE GENOMIC DNA]</scope>
    <source>
        <strain evidence="9 11">LMG 23848</strain>
    </source>
</reference>
<dbReference type="CDD" id="cd00082">
    <property type="entry name" value="HisKA"/>
    <property type="match status" value="1"/>
</dbReference>
<evidence type="ECO:0000259" key="7">
    <source>
        <dbReference type="PROSITE" id="PS50109"/>
    </source>
</evidence>
<reference evidence="8" key="2">
    <citation type="submission" date="2014-09" db="EMBL/GenBank/DDBJ databases">
        <authorList>
            <person name="Magalhaes I.L.F."/>
            <person name="Oliveira U."/>
            <person name="Santos F.R."/>
            <person name="Vidigal T.H.D.A."/>
            <person name="Brescovit A.D."/>
            <person name="Santos A.J."/>
        </authorList>
    </citation>
    <scope>NUCLEOTIDE SEQUENCE</scope>
    <source>
        <strain evidence="8">LMG 23848T</strain>
    </source>
</reference>
<evidence type="ECO:0000256" key="6">
    <source>
        <dbReference type="ARBA" id="ARBA00023012"/>
    </source>
</evidence>
<evidence type="ECO:0000313" key="11">
    <source>
        <dbReference type="Proteomes" id="UP000657200"/>
    </source>
</evidence>
<dbReference type="GO" id="GO:0000155">
    <property type="term" value="F:phosphorelay sensor kinase activity"/>
    <property type="evidence" value="ECO:0007669"/>
    <property type="project" value="InterPro"/>
</dbReference>
<dbReference type="Pfam" id="PF02518">
    <property type="entry name" value="HATPase_c"/>
    <property type="match status" value="1"/>
</dbReference>
<dbReference type="PRINTS" id="PR00344">
    <property type="entry name" value="BCTRLSENSOR"/>
</dbReference>
<proteinExistence type="predicted"/>
<evidence type="ECO:0000256" key="5">
    <source>
        <dbReference type="ARBA" id="ARBA00022777"/>
    </source>
</evidence>
<dbReference type="SUPFAM" id="SSF47384">
    <property type="entry name" value="Homodimeric domain of signal transducing histidine kinase"/>
    <property type="match status" value="1"/>
</dbReference>
<dbReference type="InterPro" id="IPR003661">
    <property type="entry name" value="HisK_dim/P_dom"/>
</dbReference>
<dbReference type="PANTHER" id="PTHR45453">
    <property type="entry name" value="PHOSPHATE REGULON SENSOR PROTEIN PHOR"/>
    <property type="match status" value="1"/>
</dbReference>
<dbReference type="RefSeq" id="WP_059023069.1">
    <property type="nucleotide sequence ID" value="NZ_LN609302.1"/>
</dbReference>
<dbReference type="SUPFAM" id="SSF55874">
    <property type="entry name" value="ATPase domain of HSP90 chaperone/DNA topoisomerase II/histidine kinase"/>
    <property type="match status" value="1"/>
</dbReference>
<keyword evidence="4 8" id="KW-0808">Transferase</keyword>
<protein>
    <recommendedName>
        <fullName evidence="2">histidine kinase</fullName>
        <ecNumber evidence="2">2.7.13.3</ecNumber>
    </recommendedName>
</protein>
<dbReference type="InterPro" id="IPR036097">
    <property type="entry name" value="HisK_dim/P_sf"/>
</dbReference>
<keyword evidence="6" id="KW-0902">Two-component regulatory system</keyword>
<keyword evidence="11" id="KW-1185">Reference proteome</keyword>
<dbReference type="SMART" id="SM00387">
    <property type="entry name" value="HATPase_c"/>
    <property type="match status" value="1"/>
</dbReference>
<accession>A0A0U4YAI7</accession>
<sequence>MHAWLAALYGMAGGGALAALPLFFARSDRFEPMPDDSDRQKNRSGREAASAVTLDEVMACLPAATLVLNDTRLPCVISPEAKRQFTNSIGSIIRHPAFQSCVDRLLAQKKEESQPVETLIVLDVPHYRIVRAWFHKKTVPDVFLSEGYRKGGGAFSSRTTLVFVALHDETEAVLAEQQHTDFVAFASHELRTPLASLLGFIETLQGPAADDPVIQKEFLGIMSEQAKRMQRLLDGLLYLSRVQMQEHHRPTDTIGIADLLKRLSDEVSGLLAGKPVRFQVQADGVQELCVQGDEAQLLQVLMNLVENALKYGLSDRGKRNDDPLGITVSCVRAPKNAGWPTDPGLVLSVEDTGPGIPARHLNRLTERFYRVAKTASSVQGSGLGLAIVQQILARHDGRFAVESTVGEGTTCRIWLPLLSA</sequence>
<keyword evidence="5 8" id="KW-0418">Kinase</keyword>
<dbReference type="EMBL" id="LN609302">
    <property type="protein sequence ID" value="CEF54533.1"/>
    <property type="molecule type" value="Genomic_DNA"/>
</dbReference>
<dbReference type="FunFam" id="1.10.287.130:FF:000001">
    <property type="entry name" value="Two-component sensor histidine kinase"/>
    <property type="match status" value="1"/>
</dbReference>
<evidence type="ECO:0000256" key="2">
    <source>
        <dbReference type="ARBA" id="ARBA00012438"/>
    </source>
</evidence>
<comment type="catalytic activity">
    <reaction evidence="1">
        <text>ATP + protein L-histidine = ADP + protein N-phospho-L-histidine.</text>
        <dbReference type="EC" id="2.7.13.3"/>
    </reaction>
</comment>
<dbReference type="InterPro" id="IPR050351">
    <property type="entry name" value="BphY/WalK/GraS-like"/>
</dbReference>
<dbReference type="SMART" id="SM00388">
    <property type="entry name" value="HisKA"/>
    <property type="match status" value="1"/>
</dbReference>
<dbReference type="Proteomes" id="UP000068250">
    <property type="component" value="Chromosome I"/>
</dbReference>
<dbReference type="EMBL" id="WOTE01000003">
    <property type="protein sequence ID" value="NHO39415.1"/>
    <property type="molecule type" value="Genomic_DNA"/>
</dbReference>
<dbReference type="Pfam" id="PF00512">
    <property type="entry name" value="HisKA"/>
    <property type="match status" value="1"/>
</dbReference>
<evidence type="ECO:0000313" key="9">
    <source>
        <dbReference type="EMBL" id="NHO39415.1"/>
    </source>
</evidence>
<dbReference type="AlphaFoldDB" id="A0A0U4YAI7"/>
<dbReference type="EC" id="2.7.13.3" evidence="2"/>
<dbReference type="PATRIC" id="fig|431306.5.peg.813"/>
<dbReference type="CDD" id="cd00075">
    <property type="entry name" value="HATPase"/>
    <property type="match status" value="1"/>
</dbReference>
<evidence type="ECO:0000256" key="1">
    <source>
        <dbReference type="ARBA" id="ARBA00000085"/>
    </source>
</evidence>
<evidence type="ECO:0000313" key="10">
    <source>
        <dbReference type="Proteomes" id="UP000068250"/>
    </source>
</evidence>
<dbReference type="GO" id="GO:0004721">
    <property type="term" value="F:phosphoprotein phosphatase activity"/>
    <property type="evidence" value="ECO:0007669"/>
    <property type="project" value="TreeGrafter"/>
</dbReference>
<dbReference type="Gene3D" id="1.10.287.130">
    <property type="match status" value="1"/>
</dbReference>
<reference evidence="10" key="1">
    <citation type="submission" date="2014-09" db="EMBL/GenBank/DDBJ databases">
        <authorList>
            <person name="Illeghems K.G."/>
        </authorList>
    </citation>
    <scope>NUCLEOTIDE SEQUENCE [LARGE SCALE GENOMIC DNA]</scope>
    <source>
        <strain evidence="10">LMG 23848T</strain>
    </source>
</reference>
<dbReference type="Gene3D" id="3.30.565.10">
    <property type="entry name" value="Histidine kinase-like ATPase, C-terminal domain"/>
    <property type="match status" value="1"/>
</dbReference>
<dbReference type="InterPro" id="IPR003594">
    <property type="entry name" value="HATPase_dom"/>
</dbReference>
<dbReference type="PROSITE" id="PS50109">
    <property type="entry name" value="HIS_KIN"/>
    <property type="match status" value="1"/>
</dbReference>
<gene>
    <name evidence="8" type="primary">phoR</name>
    <name evidence="8" type="ORF">AGA_831</name>
    <name evidence="9" type="ORF">GOB80_06890</name>
</gene>
<dbReference type="InterPro" id="IPR004358">
    <property type="entry name" value="Sig_transdc_His_kin-like_C"/>
</dbReference>
<dbReference type="PANTHER" id="PTHR45453:SF1">
    <property type="entry name" value="PHOSPHATE REGULON SENSOR PROTEIN PHOR"/>
    <property type="match status" value="1"/>
</dbReference>
<organism evidence="8 10">
    <name type="scientific">Acetobacter ghanensis</name>
    <dbReference type="NCBI Taxonomy" id="431306"/>
    <lineage>
        <taxon>Bacteria</taxon>
        <taxon>Pseudomonadati</taxon>
        <taxon>Pseudomonadota</taxon>
        <taxon>Alphaproteobacteria</taxon>
        <taxon>Acetobacterales</taxon>
        <taxon>Acetobacteraceae</taxon>
        <taxon>Acetobacter</taxon>
    </lineage>
</organism>
<keyword evidence="3" id="KW-0597">Phosphoprotein</keyword>
<dbReference type="InterPro" id="IPR036890">
    <property type="entry name" value="HATPase_C_sf"/>
</dbReference>
<evidence type="ECO:0000256" key="4">
    <source>
        <dbReference type="ARBA" id="ARBA00022679"/>
    </source>
</evidence>
<evidence type="ECO:0000256" key="3">
    <source>
        <dbReference type="ARBA" id="ARBA00022553"/>
    </source>
</evidence>
<feature type="domain" description="Histidine kinase" evidence="7">
    <location>
        <begin position="185"/>
        <end position="419"/>
    </location>
</feature>
<name>A0A0U4YAI7_9PROT</name>
<dbReference type="STRING" id="431306.AGA_831"/>
<dbReference type="OrthoDB" id="9813151at2"/>
<dbReference type="GO" id="GO:0005886">
    <property type="term" value="C:plasma membrane"/>
    <property type="evidence" value="ECO:0007669"/>
    <property type="project" value="TreeGrafter"/>
</dbReference>
<dbReference type="Proteomes" id="UP000657200">
    <property type="component" value="Unassembled WGS sequence"/>
</dbReference>